<dbReference type="InterPro" id="IPR032183">
    <property type="entry name" value="PKD-like"/>
</dbReference>
<dbReference type="EMBL" id="BKAU01000007">
    <property type="protein sequence ID" value="GEP98719.1"/>
    <property type="molecule type" value="Genomic_DNA"/>
</dbReference>
<dbReference type="RefSeq" id="WP_146867332.1">
    <property type="nucleotide sequence ID" value="NZ_BKAU01000007.1"/>
</dbReference>
<sequence length="501" mass="55320">MKFSGTILSILLAALLTGCYKDKGNYDYKPINRLAVSDPANPVNISITLGDSLKITPVIEQSASQHEDSLSYEWMVFDNSPASSYTMPRTVISTDRNLAVEIKDPPFSLGQNYRLTYRVTDRNTGVSSAIYYNLTIINKYATGWILLESKPAGGDLSMILPDGSVERGIYTSLNPSYPLENPVKVELSPFQVTDDVSVTSRKIYLLGAGSGMELDYQTMLRKFDYAYLFYGAPAVIKPLRMTWMSTSANANSLFASQGIVINDGKVHANLVGGFPGSKKWGAALSTPEGHYNYEATPFVAGGTTYSAVIYDKVKKRFYQVGNTALTNLPIAASTLFDMNDVGLDMLYLDSANITREYNAVMKDASNVPWLLRFKLAIANNDPPNVTLQKTQMNAPGILNMTGMASSTITPHIYYATGNTMYRYETTSNTTVQQYTFPAGETVTQMKFLRQPEGASLLAAVTWDGTQGRLYFFEVSSVGNFSEYRNRYEGFGRIVDIGFKVP</sequence>
<comment type="caution">
    <text evidence="1">The sequence shown here is derived from an EMBL/GenBank/DDBJ whole genome shotgun (WGS) entry which is preliminary data.</text>
</comment>
<dbReference type="AlphaFoldDB" id="A0A512RSQ5"/>
<dbReference type="OrthoDB" id="1095195at2"/>
<dbReference type="PROSITE" id="PS51257">
    <property type="entry name" value="PROKAR_LIPOPROTEIN"/>
    <property type="match status" value="1"/>
</dbReference>
<organism evidence="1 2">
    <name type="scientific">Chitinophaga cymbidii</name>
    <dbReference type="NCBI Taxonomy" id="1096750"/>
    <lineage>
        <taxon>Bacteria</taxon>
        <taxon>Pseudomonadati</taxon>
        <taxon>Bacteroidota</taxon>
        <taxon>Chitinophagia</taxon>
        <taxon>Chitinophagales</taxon>
        <taxon>Chitinophagaceae</taxon>
        <taxon>Chitinophaga</taxon>
    </lineage>
</organism>
<dbReference type="Pfam" id="PF16407">
    <property type="entry name" value="PKD_2"/>
    <property type="match status" value="1"/>
</dbReference>
<evidence type="ECO:0008006" key="3">
    <source>
        <dbReference type="Google" id="ProtNLM"/>
    </source>
</evidence>
<gene>
    <name evidence="1" type="ORF">CCY01nite_49790</name>
</gene>
<accession>A0A512RSQ5</accession>
<protein>
    <recommendedName>
        <fullName evidence="3">Bacteroidetes PKD-like domain-containing protein</fullName>
    </recommendedName>
</protein>
<proteinExistence type="predicted"/>
<keyword evidence="2" id="KW-1185">Reference proteome</keyword>
<evidence type="ECO:0000313" key="1">
    <source>
        <dbReference type="EMBL" id="GEP98719.1"/>
    </source>
</evidence>
<evidence type="ECO:0000313" key="2">
    <source>
        <dbReference type="Proteomes" id="UP000321436"/>
    </source>
</evidence>
<reference evidence="1 2" key="1">
    <citation type="submission" date="2019-07" db="EMBL/GenBank/DDBJ databases">
        <title>Whole genome shotgun sequence of Chitinophaga cymbidii NBRC 109752.</title>
        <authorList>
            <person name="Hosoyama A."/>
            <person name="Uohara A."/>
            <person name="Ohji S."/>
            <person name="Ichikawa N."/>
        </authorList>
    </citation>
    <scope>NUCLEOTIDE SEQUENCE [LARGE SCALE GENOMIC DNA]</scope>
    <source>
        <strain evidence="1 2">NBRC 109752</strain>
    </source>
</reference>
<name>A0A512RSQ5_9BACT</name>
<dbReference type="Proteomes" id="UP000321436">
    <property type="component" value="Unassembled WGS sequence"/>
</dbReference>